<feature type="coiled-coil region" evidence="1">
    <location>
        <begin position="577"/>
        <end position="604"/>
    </location>
</feature>
<protein>
    <submittedName>
        <fullName evidence="3">Uncharacterized protein</fullName>
    </submittedName>
</protein>
<dbReference type="EMBL" id="JALLAZ020000297">
    <property type="protein sequence ID" value="KAL3798445.1"/>
    <property type="molecule type" value="Genomic_DNA"/>
</dbReference>
<dbReference type="AlphaFoldDB" id="A0ABD3QE96"/>
<dbReference type="Proteomes" id="UP001530315">
    <property type="component" value="Unassembled WGS sequence"/>
</dbReference>
<evidence type="ECO:0000313" key="4">
    <source>
        <dbReference type="Proteomes" id="UP001530315"/>
    </source>
</evidence>
<dbReference type="Gene3D" id="1.20.1270.60">
    <property type="entry name" value="Arfaptin homology (AH) domain/BAR domain"/>
    <property type="match status" value="1"/>
</dbReference>
<evidence type="ECO:0000256" key="1">
    <source>
        <dbReference type="SAM" id="Coils"/>
    </source>
</evidence>
<gene>
    <name evidence="3" type="ORF">ACHAW5_007397</name>
</gene>
<dbReference type="InterPro" id="IPR027267">
    <property type="entry name" value="AH/BAR_dom_sf"/>
</dbReference>
<name>A0ABD3QE96_9STRA</name>
<feature type="region of interest" description="Disordered" evidence="2">
    <location>
        <begin position="339"/>
        <end position="375"/>
    </location>
</feature>
<proteinExistence type="predicted"/>
<keyword evidence="4" id="KW-1185">Reference proteome</keyword>
<feature type="compositionally biased region" description="Gly residues" evidence="2">
    <location>
        <begin position="348"/>
        <end position="357"/>
    </location>
</feature>
<sequence>MIRRGGMEETRVTDSLVSCNSTPDLVVCDDAHEVIAEDESDSEDTTTAHGEEEGGGDGRTTGGENDDHDSDHDHDHEDAELVDVGEDGGGVSNDDELGGSFEVLEDEDNDDDGERDDDFTEVPTPASTSSVGASSWTMASSSSSDPPRPRGGGGGGGAWGTNAGPSFKDVLSRNIDRAATEARLRDPNRHRHHMRVRTKPKFVVVVDDDDGVGGGPAAGGENGMMKHAHSTGDLTRMLRAVGEGHESSFGQGGRNRRVKKQLRAMMEEDDDGDFVIGRGAGGGNGGGGGGGEEGAIVGDTDAMDYYHRKELGSRSTLNKKKERPDEAKRREIIMYKKELQKKKQTEGQRGGNVGAAAGGEKKKKKNEKGVGGKKERRRIVTRIKDTTGISKSKNRSEDLIELRAKYHQFIKNLKFLISSLSNNHASMVAYGKSRLEVAKAINSLTVGTPLFGCAGDIPATAIGTADGGGGGEGGGSEPSPPVAAASTADLVVVADNYPTSYAAIHLQLHRKAKLYHDKYTEHILNYATEWERILSTRISGHLKQSEALRVDLDHYARKVEDMHRSINKTMTKGKIVNDESVDRLKRNEAKLVQARQEYDRFVNDLCGFMEEVMLRGWKDLHPLLVKMAQFDSTLSNEESTLFRAGMGDVADRLKGMRNDHPGLKPLGRLKELETMSLESLARANPTTTTTIGHESMVREE</sequence>
<evidence type="ECO:0000313" key="3">
    <source>
        <dbReference type="EMBL" id="KAL3798445.1"/>
    </source>
</evidence>
<feature type="region of interest" description="Disordered" evidence="2">
    <location>
        <begin position="32"/>
        <end position="174"/>
    </location>
</feature>
<organism evidence="3 4">
    <name type="scientific">Stephanodiscus triporus</name>
    <dbReference type="NCBI Taxonomy" id="2934178"/>
    <lineage>
        <taxon>Eukaryota</taxon>
        <taxon>Sar</taxon>
        <taxon>Stramenopiles</taxon>
        <taxon>Ochrophyta</taxon>
        <taxon>Bacillariophyta</taxon>
        <taxon>Coscinodiscophyceae</taxon>
        <taxon>Thalassiosirophycidae</taxon>
        <taxon>Stephanodiscales</taxon>
        <taxon>Stephanodiscaceae</taxon>
        <taxon>Stephanodiscus</taxon>
    </lineage>
</organism>
<feature type="compositionally biased region" description="Acidic residues" evidence="2">
    <location>
        <begin position="93"/>
        <end position="120"/>
    </location>
</feature>
<feature type="compositionally biased region" description="Basic and acidic residues" evidence="2">
    <location>
        <begin position="69"/>
        <end position="79"/>
    </location>
</feature>
<evidence type="ECO:0000256" key="2">
    <source>
        <dbReference type="SAM" id="MobiDB-lite"/>
    </source>
</evidence>
<comment type="caution">
    <text evidence="3">The sequence shown here is derived from an EMBL/GenBank/DDBJ whole genome shotgun (WGS) entry which is preliminary data.</text>
</comment>
<accession>A0ABD3QE96</accession>
<feature type="compositionally biased region" description="Gly residues" evidence="2">
    <location>
        <begin position="150"/>
        <end position="159"/>
    </location>
</feature>
<keyword evidence="1" id="KW-0175">Coiled coil</keyword>
<reference evidence="3 4" key="1">
    <citation type="submission" date="2024-10" db="EMBL/GenBank/DDBJ databases">
        <title>Updated reference genomes for cyclostephanoid diatoms.</title>
        <authorList>
            <person name="Roberts W.R."/>
            <person name="Alverson A.J."/>
        </authorList>
    </citation>
    <scope>NUCLEOTIDE SEQUENCE [LARGE SCALE GENOMIC DNA]</scope>
    <source>
        <strain evidence="3 4">AJA276-08</strain>
    </source>
</reference>
<feature type="compositionally biased region" description="Low complexity" evidence="2">
    <location>
        <begin position="129"/>
        <end position="145"/>
    </location>
</feature>